<evidence type="ECO:0000256" key="5">
    <source>
        <dbReference type="ARBA" id="ARBA00022490"/>
    </source>
</evidence>
<evidence type="ECO:0000256" key="4">
    <source>
        <dbReference type="ARBA" id="ARBA00016310"/>
    </source>
</evidence>
<evidence type="ECO:0000313" key="14">
    <source>
        <dbReference type="Proteomes" id="UP001488805"/>
    </source>
</evidence>
<dbReference type="FunFam" id="2.130.10.120:FF:000001">
    <property type="entry name" value="Prolyl endopeptidase"/>
    <property type="match status" value="1"/>
</dbReference>
<evidence type="ECO:0000259" key="11">
    <source>
        <dbReference type="Pfam" id="PF00326"/>
    </source>
</evidence>
<evidence type="ECO:0000256" key="1">
    <source>
        <dbReference type="ARBA" id="ARBA00001070"/>
    </source>
</evidence>
<dbReference type="Gene3D" id="3.40.50.1820">
    <property type="entry name" value="alpha/beta hydrolase"/>
    <property type="match status" value="1"/>
</dbReference>
<keyword evidence="6 10" id="KW-0645">Protease</keyword>
<dbReference type="Pfam" id="PF00326">
    <property type="entry name" value="Peptidase_S9"/>
    <property type="match status" value="1"/>
</dbReference>
<dbReference type="Gene3D" id="2.130.10.120">
    <property type="entry name" value="Prolyl oligopeptidase, N-terminal domain"/>
    <property type="match status" value="1"/>
</dbReference>
<dbReference type="InterPro" id="IPR002471">
    <property type="entry name" value="Pept_S9_AS"/>
</dbReference>
<evidence type="ECO:0000256" key="9">
    <source>
        <dbReference type="ARBA" id="ARBA00022990"/>
    </source>
</evidence>
<evidence type="ECO:0000256" key="8">
    <source>
        <dbReference type="ARBA" id="ARBA00022825"/>
    </source>
</evidence>
<dbReference type="FunFam" id="3.40.50.1820:FF:000275">
    <property type="entry name" value="Prolyl endopeptidase"/>
    <property type="match status" value="1"/>
</dbReference>
<gene>
    <name evidence="13" type="ORF">VZT92_015295</name>
</gene>
<keyword evidence="8 10" id="KW-0720">Serine protease</keyword>
<evidence type="ECO:0000256" key="3">
    <source>
        <dbReference type="ARBA" id="ARBA00005228"/>
    </source>
</evidence>
<dbReference type="FunFam" id="3.40.50.1820:FF:000005">
    <property type="entry name" value="Prolyl endopeptidase"/>
    <property type="match status" value="1"/>
</dbReference>
<dbReference type="InterPro" id="IPR002470">
    <property type="entry name" value="Peptidase_S9A"/>
</dbReference>
<evidence type="ECO:0000256" key="6">
    <source>
        <dbReference type="ARBA" id="ARBA00022670"/>
    </source>
</evidence>
<comment type="catalytic activity">
    <reaction evidence="1">
        <text>Hydrolysis of Pro-|-Xaa &gt;&gt; Ala-|-Xaa in oligopeptides.</text>
        <dbReference type="EC" id="3.4.21.26"/>
    </reaction>
</comment>
<dbReference type="Proteomes" id="UP001488805">
    <property type="component" value="Unassembled WGS sequence"/>
</dbReference>
<dbReference type="InterPro" id="IPR023302">
    <property type="entry name" value="Pept_S9A_N"/>
</dbReference>
<dbReference type="InterPro" id="IPR029058">
    <property type="entry name" value="AB_hydrolase_fold"/>
</dbReference>
<keyword evidence="5" id="KW-0963">Cytoplasm</keyword>
<feature type="domain" description="Peptidase S9A N-terminal" evidence="12">
    <location>
        <begin position="6"/>
        <end position="420"/>
    </location>
</feature>
<dbReference type="PANTHER" id="PTHR42881">
    <property type="entry name" value="PROLYL ENDOPEPTIDASE"/>
    <property type="match status" value="1"/>
</dbReference>
<dbReference type="SUPFAM" id="SSF53474">
    <property type="entry name" value="alpha/beta-Hydrolases"/>
    <property type="match status" value="1"/>
</dbReference>
<keyword evidence="9" id="KW-0007">Acetylation</keyword>
<dbReference type="GO" id="GO:0070012">
    <property type="term" value="F:oligopeptidase activity"/>
    <property type="evidence" value="ECO:0007669"/>
    <property type="project" value="TreeGrafter"/>
</dbReference>
<evidence type="ECO:0000256" key="7">
    <source>
        <dbReference type="ARBA" id="ARBA00022801"/>
    </source>
</evidence>
<accession>A0AAW1EWI4</accession>
<evidence type="ECO:0000313" key="13">
    <source>
        <dbReference type="EMBL" id="KAK9526606.1"/>
    </source>
</evidence>
<dbReference type="SUPFAM" id="SSF50993">
    <property type="entry name" value="Peptidase/esterase 'gauge' domain"/>
    <property type="match status" value="1"/>
</dbReference>
<dbReference type="GO" id="GO:0005829">
    <property type="term" value="C:cytosol"/>
    <property type="evidence" value="ECO:0007669"/>
    <property type="project" value="TreeGrafter"/>
</dbReference>
<comment type="subcellular location">
    <subcellularLocation>
        <location evidence="2">Cytoplasm</location>
    </subcellularLocation>
</comment>
<proteinExistence type="inferred from homology"/>
<comment type="caution">
    <text evidence="13">The sequence shown here is derived from an EMBL/GenBank/DDBJ whole genome shotgun (WGS) entry which is preliminary data.</text>
</comment>
<keyword evidence="14" id="KW-1185">Reference proteome</keyword>
<feature type="domain" description="Peptidase S9 prolyl oligopeptidase catalytic" evidence="11">
    <location>
        <begin position="490"/>
        <end position="704"/>
    </location>
</feature>
<sequence>MAFEYPAARRDESKVDDHHGTKICDPYTWLEDPDSAETMAFVEQQNDLTMPYLERCAVRPQFHQRLTELYDYPKYSCPYKRGKRYFYFHNKGLQNQDVLYVQDSLDGAATVFFDPNKLSEDGTVALKMGRLSEECEYFAYGLSSSGSDWVTLSFMKADDLTVLPDVLERVKFSCLAWTHDAKGVFYNCYLRQEGKTDGTETTCNINQKLFYHVIGTKQSEDVLVAEFPEHPKWHSSVTISDDGRYAVLSITEGCEPVNQLWYCDLQQLPDGIAGLLPWVKLVDNFDAQYSYVTNEGSVFTFRSNLDAPRYCLLNIDIQKPDRQHWTTLIPQHDKDVLGFVSCVNQHHLVVNYLHDVKDILQLCELSTGLVVRDLPLDVGSVAGVSCKKKHSDFFYKFTSFTTPGIIYHCDLSESNPEPSVFREVEVKGIKQEDYETSQVFYPSKDGTEIPMFLVHAKGLKKDATRPVFLYGYGGFEVSIQPYYNVAYLLYVRHLGGILAVANIRGGGEYGLTWYKAGTLGNKQNCFDDFQCAAEYLVQEKYTTASRIAINGASNGGLLVAACVNQRPDLFGCAVAEVGVMDMLKFHKFTIGHAWTTDYGCSDDPEQFKWLIKYSPLHNLPQSPYSGPPYPAILLLTADHDDRVVPLHTLKYCAALQRGVGSSPVQRQPLMVRVDTQSGHGAGKPTTKAILEEAHIFSFIAETLGLSWID</sequence>
<dbReference type="PRINTS" id="PR00862">
    <property type="entry name" value="PROLIGOPTASE"/>
</dbReference>
<comment type="similarity">
    <text evidence="3 10">Belongs to the peptidase S9A family.</text>
</comment>
<dbReference type="PANTHER" id="PTHR42881:SF4">
    <property type="entry name" value="PROLYL ENDOPEPTIDASE"/>
    <property type="match status" value="1"/>
</dbReference>
<dbReference type="GO" id="GO:0006508">
    <property type="term" value="P:proteolysis"/>
    <property type="evidence" value="ECO:0007669"/>
    <property type="project" value="UniProtKB-KW"/>
</dbReference>
<evidence type="ECO:0000256" key="2">
    <source>
        <dbReference type="ARBA" id="ARBA00004496"/>
    </source>
</evidence>
<dbReference type="InterPro" id="IPR051167">
    <property type="entry name" value="Prolyl_oligopep/macrocyclase"/>
</dbReference>
<dbReference type="InterPro" id="IPR001375">
    <property type="entry name" value="Peptidase_S9_cat"/>
</dbReference>
<evidence type="ECO:0000256" key="10">
    <source>
        <dbReference type="RuleBase" id="RU368024"/>
    </source>
</evidence>
<dbReference type="EMBL" id="JBCEZU010000123">
    <property type="protein sequence ID" value="KAK9526606.1"/>
    <property type="molecule type" value="Genomic_DNA"/>
</dbReference>
<evidence type="ECO:0000259" key="12">
    <source>
        <dbReference type="Pfam" id="PF02897"/>
    </source>
</evidence>
<dbReference type="Pfam" id="PF02897">
    <property type="entry name" value="Peptidase_S9_N"/>
    <property type="match status" value="1"/>
</dbReference>
<dbReference type="EC" id="3.4.21.-" evidence="10"/>
<dbReference type="PROSITE" id="PS00708">
    <property type="entry name" value="PRO_ENDOPEP_SER"/>
    <property type="match status" value="1"/>
</dbReference>
<dbReference type="AlphaFoldDB" id="A0AAW1EWI4"/>
<keyword evidence="7 10" id="KW-0378">Hydrolase</keyword>
<dbReference type="GO" id="GO:0004252">
    <property type="term" value="F:serine-type endopeptidase activity"/>
    <property type="evidence" value="ECO:0007669"/>
    <property type="project" value="UniProtKB-UniRule"/>
</dbReference>
<protein>
    <recommendedName>
        <fullName evidence="4 10">Prolyl endopeptidase</fullName>
        <ecNumber evidence="10">3.4.21.-</ecNumber>
    </recommendedName>
</protein>
<reference evidence="13 14" key="1">
    <citation type="journal article" date="2024" name="Genome Biol. Evol.">
        <title>Chromosome-level genome assembly of the viviparous eelpout Zoarces viviparus.</title>
        <authorList>
            <person name="Fuhrmann N."/>
            <person name="Brasseur M.V."/>
            <person name="Bakowski C.E."/>
            <person name="Podsiadlowski L."/>
            <person name="Prost S."/>
            <person name="Krehenwinkel H."/>
            <person name="Mayer C."/>
        </authorList>
    </citation>
    <scope>NUCLEOTIDE SEQUENCE [LARGE SCALE GENOMIC DNA]</scope>
    <source>
        <strain evidence="13">NO-MEL_2022_Ind0_liver</strain>
    </source>
</reference>
<organism evidence="13 14">
    <name type="scientific">Zoarces viviparus</name>
    <name type="common">Viviparous eelpout</name>
    <name type="synonym">Blennius viviparus</name>
    <dbReference type="NCBI Taxonomy" id="48416"/>
    <lineage>
        <taxon>Eukaryota</taxon>
        <taxon>Metazoa</taxon>
        <taxon>Chordata</taxon>
        <taxon>Craniata</taxon>
        <taxon>Vertebrata</taxon>
        <taxon>Euteleostomi</taxon>
        <taxon>Actinopterygii</taxon>
        <taxon>Neopterygii</taxon>
        <taxon>Teleostei</taxon>
        <taxon>Neoteleostei</taxon>
        <taxon>Acanthomorphata</taxon>
        <taxon>Eupercaria</taxon>
        <taxon>Perciformes</taxon>
        <taxon>Cottioidei</taxon>
        <taxon>Zoarcales</taxon>
        <taxon>Zoarcidae</taxon>
        <taxon>Zoarcinae</taxon>
        <taxon>Zoarces</taxon>
    </lineage>
</organism>
<name>A0AAW1EWI4_ZOAVI</name>